<name>A0A926N7G7_9BACL</name>
<organism evidence="9 10">
    <name type="scientific">Polycladospora coralii</name>
    <dbReference type="NCBI Taxonomy" id="2771432"/>
    <lineage>
        <taxon>Bacteria</taxon>
        <taxon>Bacillati</taxon>
        <taxon>Bacillota</taxon>
        <taxon>Bacilli</taxon>
        <taxon>Bacillales</taxon>
        <taxon>Thermoactinomycetaceae</taxon>
        <taxon>Polycladospora</taxon>
    </lineage>
</organism>
<evidence type="ECO:0000256" key="6">
    <source>
        <dbReference type="ARBA" id="ARBA00023136"/>
    </source>
</evidence>
<feature type="transmembrane region" description="Helical" evidence="7">
    <location>
        <begin position="261"/>
        <end position="284"/>
    </location>
</feature>
<protein>
    <submittedName>
        <fullName evidence="9">ABC transporter permease</fullName>
    </submittedName>
</protein>
<dbReference type="PANTHER" id="PTHR43386:SF1">
    <property type="entry name" value="D,D-DIPEPTIDE TRANSPORT SYSTEM PERMEASE PROTEIN DDPC-RELATED"/>
    <property type="match status" value="1"/>
</dbReference>
<comment type="caution">
    <text evidence="9">The sequence shown here is derived from an EMBL/GenBank/DDBJ whole genome shotgun (WGS) entry which is preliminary data.</text>
</comment>
<dbReference type="Pfam" id="PF00528">
    <property type="entry name" value="BPD_transp_1"/>
    <property type="match status" value="1"/>
</dbReference>
<gene>
    <name evidence="9" type="ORF">IC620_00565</name>
</gene>
<comment type="similarity">
    <text evidence="7">Belongs to the binding-protein-dependent transport system permease family.</text>
</comment>
<dbReference type="Gene3D" id="1.10.3720.10">
    <property type="entry name" value="MetI-like"/>
    <property type="match status" value="1"/>
</dbReference>
<evidence type="ECO:0000256" key="1">
    <source>
        <dbReference type="ARBA" id="ARBA00004651"/>
    </source>
</evidence>
<evidence type="ECO:0000313" key="9">
    <source>
        <dbReference type="EMBL" id="MBD1370853.1"/>
    </source>
</evidence>
<evidence type="ECO:0000313" key="10">
    <source>
        <dbReference type="Proteomes" id="UP000661691"/>
    </source>
</evidence>
<comment type="subcellular location">
    <subcellularLocation>
        <location evidence="1 7">Cell membrane</location>
        <topology evidence="1 7">Multi-pass membrane protein</topology>
    </subcellularLocation>
</comment>
<dbReference type="InterPro" id="IPR000515">
    <property type="entry name" value="MetI-like"/>
</dbReference>
<sequence length="297" mass="32327">MVGSILGFNMKRSEFMTTPTTTRAIMGKQFLSHRSAMIGAMIVTLFLLLAISAPLITPYDYTERSPDLLTAPSAQHWFGTDEMGRDIFTRVIYGTRISLWVGFFAISGSILVGSLLGLIAGYYGGIRDTFISRLFDILLAFPSILLAISIVAMLGPGLNHALLAIAIINIPTFGRLMRARVISVKTEDYIAAARAIGMKDARIIMRHILPNSWTPILVQGTLGFATAVIEAAALGFLGLGAEPPAPEWGTMLSDARQYIQLAPWTMIFPGVAIMLTVLGFNLLGDGLRDIYDPKMKV</sequence>
<dbReference type="AlphaFoldDB" id="A0A926N7G7"/>
<feature type="domain" description="ABC transmembrane type-1" evidence="8">
    <location>
        <begin position="95"/>
        <end position="284"/>
    </location>
</feature>
<dbReference type="InterPro" id="IPR050366">
    <property type="entry name" value="BP-dependent_transpt_permease"/>
</dbReference>
<evidence type="ECO:0000256" key="7">
    <source>
        <dbReference type="RuleBase" id="RU363032"/>
    </source>
</evidence>
<dbReference type="GO" id="GO:0055085">
    <property type="term" value="P:transmembrane transport"/>
    <property type="evidence" value="ECO:0007669"/>
    <property type="project" value="InterPro"/>
</dbReference>
<accession>A0A926N7G7</accession>
<keyword evidence="3" id="KW-1003">Cell membrane</keyword>
<dbReference type="SUPFAM" id="SSF161098">
    <property type="entry name" value="MetI-like"/>
    <property type="match status" value="1"/>
</dbReference>
<keyword evidence="10" id="KW-1185">Reference proteome</keyword>
<evidence type="ECO:0000259" key="8">
    <source>
        <dbReference type="PROSITE" id="PS50928"/>
    </source>
</evidence>
<keyword evidence="4 7" id="KW-0812">Transmembrane</keyword>
<feature type="transmembrane region" description="Helical" evidence="7">
    <location>
        <begin position="216"/>
        <end position="241"/>
    </location>
</feature>
<feature type="transmembrane region" description="Helical" evidence="7">
    <location>
        <begin position="97"/>
        <end position="122"/>
    </location>
</feature>
<feature type="transmembrane region" description="Helical" evidence="7">
    <location>
        <begin position="160"/>
        <end position="177"/>
    </location>
</feature>
<dbReference type="InterPro" id="IPR025966">
    <property type="entry name" value="OppC_N"/>
</dbReference>
<keyword evidence="2 7" id="KW-0813">Transport</keyword>
<dbReference type="Proteomes" id="UP000661691">
    <property type="component" value="Unassembled WGS sequence"/>
</dbReference>
<dbReference type="Pfam" id="PF12911">
    <property type="entry name" value="OppC_N"/>
    <property type="match status" value="1"/>
</dbReference>
<reference evidence="9" key="1">
    <citation type="submission" date="2020-09" db="EMBL/GenBank/DDBJ databases">
        <title>A novel bacterium of genus Hazenella, isolated from South China Sea.</title>
        <authorList>
            <person name="Huang H."/>
            <person name="Mo K."/>
            <person name="Hu Y."/>
        </authorList>
    </citation>
    <scope>NUCLEOTIDE SEQUENCE</scope>
    <source>
        <strain evidence="9">IB182357</strain>
    </source>
</reference>
<feature type="transmembrane region" description="Helical" evidence="7">
    <location>
        <begin position="36"/>
        <end position="56"/>
    </location>
</feature>
<dbReference type="CDD" id="cd06261">
    <property type="entry name" value="TM_PBP2"/>
    <property type="match status" value="1"/>
</dbReference>
<dbReference type="GO" id="GO:0005886">
    <property type="term" value="C:plasma membrane"/>
    <property type="evidence" value="ECO:0007669"/>
    <property type="project" value="UniProtKB-SubCell"/>
</dbReference>
<dbReference type="InterPro" id="IPR035906">
    <property type="entry name" value="MetI-like_sf"/>
</dbReference>
<proteinExistence type="inferred from homology"/>
<dbReference type="EMBL" id="JACXAH010000002">
    <property type="protein sequence ID" value="MBD1370853.1"/>
    <property type="molecule type" value="Genomic_DNA"/>
</dbReference>
<feature type="transmembrane region" description="Helical" evidence="7">
    <location>
        <begin position="134"/>
        <end position="154"/>
    </location>
</feature>
<keyword evidence="5 7" id="KW-1133">Transmembrane helix</keyword>
<evidence type="ECO:0000256" key="2">
    <source>
        <dbReference type="ARBA" id="ARBA00022448"/>
    </source>
</evidence>
<dbReference type="PANTHER" id="PTHR43386">
    <property type="entry name" value="OLIGOPEPTIDE TRANSPORT SYSTEM PERMEASE PROTEIN APPC"/>
    <property type="match status" value="1"/>
</dbReference>
<evidence type="ECO:0000256" key="5">
    <source>
        <dbReference type="ARBA" id="ARBA00022989"/>
    </source>
</evidence>
<evidence type="ECO:0000256" key="3">
    <source>
        <dbReference type="ARBA" id="ARBA00022475"/>
    </source>
</evidence>
<keyword evidence="6 7" id="KW-0472">Membrane</keyword>
<evidence type="ECO:0000256" key="4">
    <source>
        <dbReference type="ARBA" id="ARBA00022692"/>
    </source>
</evidence>
<dbReference type="PROSITE" id="PS50928">
    <property type="entry name" value="ABC_TM1"/>
    <property type="match status" value="1"/>
</dbReference>